<dbReference type="KEGG" id="sfo:Z042_25405"/>
<reference evidence="2 3" key="2">
    <citation type="submission" date="2015-03" db="EMBL/GenBank/DDBJ databases">
        <authorList>
            <person name="Chan K.-G."/>
        </authorList>
    </citation>
    <scope>NUCLEOTIDE SEQUENCE [LARGE SCALE GENOMIC DNA]</scope>
    <source>
        <strain evidence="2 3">RB-25</strain>
    </source>
</reference>
<feature type="domain" description="VOC" evidence="1">
    <location>
        <begin position="4"/>
        <end position="131"/>
    </location>
</feature>
<dbReference type="InterPro" id="IPR004360">
    <property type="entry name" value="Glyas_Fos-R_dOase_dom"/>
</dbReference>
<evidence type="ECO:0000259" key="1">
    <source>
        <dbReference type="PROSITE" id="PS51819"/>
    </source>
</evidence>
<evidence type="ECO:0000313" key="3">
    <source>
        <dbReference type="Proteomes" id="UP000019030"/>
    </source>
</evidence>
<dbReference type="STRING" id="1441930.Z042_25405"/>
<reference evidence="2 3" key="1">
    <citation type="submission" date="2014-01" db="EMBL/GenBank/DDBJ databases">
        <title>Isolation of Serratia multitudinisentens RB-25 from Ex-Landfill site.</title>
        <authorList>
            <person name="Robson E.H.J."/>
        </authorList>
    </citation>
    <scope>NUCLEOTIDE SEQUENCE [LARGE SCALE GENOMIC DNA]</scope>
    <source>
        <strain evidence="2 3">RB-25</strain>
    </source>
</reference>
<dbReference type="Pfam" id="PF00903">
    <property type="entry name" value="Glyoxalase"/>
    <property type="match status" value="1"/>
</dbReference>
<dbReference type="InterPro" id="IPR029068">
    <property type="entry name" value="Glyas_Bleomycin-R_OHBP_Dase"/>
</dbReference>
<dbReference type="eggNOG" id="COG2764">
    <property type="taxonomic scope" value="Bacteria"/>
</dbReference>
<dbReference type="PANTHER" id="PTHR36503:SF3">
    <property type="entry name" value="BLR0126 PROTEIN"/>
    <property type="match status" value="1"/>
</dbReference>
<dbReference type="PROSITE" id="PS51819">
    <property type="entry name" value="VOC"/>
    <property type="match status" value="1"/>
</dbReference>
<accession>A0A0D4ZYC9</accession>
<organism evidence="2 3">
    <name type="scientific">Chania multitudinisentens RB-25</name>
    <dbReference type="NCBI Taxonomy" id="1441930"/>
    <lineage>
        <taxon>Bacteria</taxon>
        <taxon>Pseudomonadati</taxon>
        <taxon>Pseudomonadota</taxon>
        <taxon>Gammaproteobacteria</taxon>
        <taxon>Enterobacterales</taxon>
        <taxon>Yersiniaceae</taxon>
        <taxon>Chania</taxon>
    </lineage>
</organism>
<dbReference type="AlphaFoldDB" id="A0A0D4ZYC9"/>
<sequence length="139" mass="15672">MSSRLLTPHLTVKNVADSKHFYTEVFGFQVRHENLKEGVPVHVEMSYHNELAIMFVPENVANSGTLAPASFTDAKQRTAYQYIYVNNVDATVKRAQALGATVLQQPYDAPWGDRFTLMVDINGYHWGIAQTHEPGFPTF</sequence>
<dbReference type="PANTHER" id="PTHR36503">
    <property type="entry name" value="BLR2520 PROTEIN"/>
    <property type="match status" value="1"/>
</dbReference>
<protein>
    <recommendedName>
        <fullName evidence="1">VOC domain-containing protein</fullName>
    </recommendedName>
</protein>
<gene>
    <name evidence="2" type="ORF">Z042_25405</name>
</gene>
<dbReference type="Gene3D" id="3.30.720.110">
    <property type="match status" value="1"/>
</dbReference>
<dbReference type="Proteomes" id="UP000019030">
    <property type="component" value="Chromosome"/>
</dbReference>
<dbReference type="EMBL" id="CP007044">
    <property type="protein sequence ID" value="AJW28980.1"/>
    <property type="molecule type" value="Genomic_DNA"/>
</dbReference>
<keyword evidence="3" id="KW-1185">Reference proteome</keyword>
<evidence type="ECO:0000313" key="2">
    <source>
        <dbReference type="EMBL" id="AJW28980.1"/>
    </source>
</evidence>
<dbReference type="HOGENOM" id="CLU_046006_11_2_6"/>
<proteinExistence type="predicted"/>
<dbReference type="InterPro" id="IPR037523">
    <property type="entry name" value="VOC_core"/>
</dbReference>
<dbReference type="SUPFAM" id="SSF54593">
    <property type="entry name" value="Glyoxalase/Bleomycin resistance protein/Dihydroxybiphenyl dioxygenase"/>
    <property type="match status" value="1"/>
</dbReference>
<name>A0A0D4ZYC9_9GAMM</name>
<dbReference type="Gene3D" id="3.30.720.120">
    <property type="match status" value="1"/>
</dbReference>